<organism evidence="10 11">
    <name type="scientific">Subsaximicrobium wynnwilliamsii</name>
    <dbReference type="NCBI Taxonomy" id="291179"/>
    <lineage>
        <taxon>Bacteria</taxon>
        <taxon>Pseudomonadati</taxon>
        <taxon>Bacteroidota</taxon>
        <taxon>Flavobacteriia</taxon>
        <taxon>Flavobacteriales</taxon>
        <taxon>Flavobacteriaceae</taxon>
        <taxon>Subsaximicrobium</taxon>
    </lineage>
</organism>
<evidence type="ECO:0000256" key="5">
    <source>
        <dbReference type="ARBA" id="ARBA00022827"/>
    </source>
</evidence>
<dbReference type="AlphaFoldDB" id="A0A5C6ZH19"/>
<name>A0A5C6ZH19_9FLAO</name>
<keyword evidence="6" id="KW-0560">Oxidoreductase</keyword>
<reference evidence="10 11" key="1">
    <citation type="submission" date="2019-08" db="EMBL/GenBank/DDBJ databases">
        <title>Genomes of Subsaximicrobium wynnwilliamsii strains.</title>
        <authorList>
            <person name="Bowman J.P."/>
        </authorList>
    </citation>
    <scope>NUCLEOTIDE SEQUENCE [LARGE SCALE GENOMIC DNA]</scope>
    <source>
        <strain evidence="10 11">2-80-2</strain>
    </source>
</reference>
<dbReference type="CDD" id="cd06196">
    <property type="entry name" value="FNR_like_1"/>
    <property type="match status" value="1"/>
</dbReference>
<dbReference type="InterPro" id="IPR039261">
    <property type="entry name" value="FNR_nucleotide-bd"/>
</dbReference>
<dbReference type="PANTHER" id="PTHR47354:SF8">
    <property type="entry name" value="1,2-PHENYLACETYL-COA EPOXIDASE, SUBUNIT E"/>
    <property type="match status" value="1"/>
</dbReference>
<protein>
    <submittedName>
        <fullName evidence="10">Flavodoxin reductase</fullName>
    </submittedName>
</protein>
<dbReference type="InterPro" id="IPR017938">
    <property type="entry name" value="Riboflavin_synthase-like_b-brl"/>
</dbReference>
<keyword evidence="7" id="KW-0408">Iron</keyword>
<dbReference type="InterPro" id="IPR050415">
    <property type="entry name" value="MRET"/>
</dbReference>
<dbReference type="GO" id="GO:0016491">
    <property type="term" value="F:oxidoreductase activity"/>
    <property type="evidence" value="ECO:0007669"/>
    <property type="project" value="UniProtKB-KW"/>
</dbReference>
<evidence type="ECO:0000256" key="8">
    <source>
        <dbReference type="ARBA" id="ARBA00023014"/>
    </source>
</evidence>
<evidence type="ECO:0000256" key="4">
    <source>
        <dbReference type="ARBA" id="ARBA00022723"/>
    </source>
</evidence>
<evidence type="ECO:0000256" key="3">
    <source>
        <dbReference type="ARBA" id="ARBA00022714"/>
    </source>
</evidence>
<evidence type="ECO:0000259" key="9">
    <source>
        <dbReference type="PROSITE" id="PS51384"/>
    </source>
</evidence>
<dbReference type="EMBL" id="VORO01000010">
    <property type="protein sequence ID" value="TXD88968.1"/>
    <property type="molecule type" value="Genomic_DNA"/>
</dbReference>
<dbReference type="PROSITE" id="PS51384">
    <property type="entry name" value="FAD_FR"/>
    <property type="match status" value="1"/>
</dbReference>
<dbReference type="Gene3D" id="2.40.30.10">
    <property type="entry name" value="Translation factors"/>
    <property type="match status" value="1"/>
</dbReference>
<gene>
    <name evidence="10" type="ORF">ESY86_10780</name>
</gene>
<dbReference type="InterPro" id="IPR001433">
    <property type="entry name" value="OxRdtase_FAD/NAD-bd"/>
</dbReference>
<feature type="domain" description="FAD-binding FR-type" evidence="9">
    <location>
        <begin position="1"/>
        <end position="101"/>
    </location>
</feature>
<keyword evidence="3" id="KW-0001">2Fe-2S</keyword>
<comment type="cofactor">
    <cofactor evidence="1">
        <name>FAD</name>
        <dbReference type="ChEBI" id="CHEBI:57692"/>
    </cofactor>
</comment>
<dbReference type="InterPro" id="IPR013112">
    <property type="entry name" value="FAD-bd_8"/>
</dbReference>
<dbReference type="SUPFAM" id="SSF52343">
    <property type="entry name" value="Ferredoxin reductase-like, C-terminal NADP-linked domain"/>
    <property type="match status" value="1"/>
</dbReference>
<comment type="caution">
    <text evidence="10">The sequence shown here is derived from an EMBL/GenBank/DDBJ whole genome shotgun (WGS) entry which is preliminary data.</text>
</comment>
<proteinExistence type="predicted"/>
<dbReference type="Proteomes" id="UP000321578">
    <property type="component" value="Unassembled WGS sequence"/>
</dbReference>
<dbReference type="InterPro" id="IPR017927">
    <property type="entry name" value="FAD-bd_FR_type"/>
</dbReference>
<keyword evidence="5" id="KW-0274">FAD</keyword>
<dbReference type="SUPFAM" id="SSF63380">
    <property type="entry name" value="Riboflavin synthase domain-like"/>
    <property type="match status" value="1"/>
</dbReference>
<evidence type="ECO:0000256" key="1">
    <source>
        <dbReference type="ARBA" id="ARBA00001974"/>
    </source>
</evidence>
<keyword evidence="4" id="KW-0479">Metal-binding</keyword>
<evidence type="ECO:0000256" key="2">
    <source>
        <dbReference type="ARBA" id="ARBA00022630"/>
    </source>
</evidence>
<dbReference type="Pfam" id="PF00175">
    <property type="entry name" value="NAD_binding_1"/>
    <property type="match status" value="1"/>
</dbReference>
<dbReference type="Pfam" id="PF08022">
    <property type="entry name" value="FAD_binding_8"/>
    <property type="match status" value="1"/>
</dbReference>
<dbReference type="RefSeq" id="WP_147086592.1">
    <property type="nucleotide sequence ID" value="NZ_VORM01000005.1"/>
</dbReference>
<evidence type="ECO:0000313" key="11">
    <source>
        <dbReference type="Proteomes" id="UP000321578"/>
    </source>
</evidence>
<evidence type="ECO:0000256" key="6">
    <source>
        <dbReference type="ARBA" id="ARBA00023002"/>
    </source>
</evidence>
<dbReference type="GO" id="GO:0050660">
    <property type="term" value="F:flavin adenine dinucleotide binding"/>
    <property type="evidence" value="ECO:0007669"/>
    <property type="project" value="TreeGrafter"/>
</dbReference>
<dbReference type="PRINTS" id="PR00410">
    <property type="entry name" value="PHEHYDRXLASE"/>
</dbReference>
<dbReference type="OrthoDB" id="9789468at2"/>
<dbReference type="GO" id="GO:0051537">
    <property type="term" value="F:2 iron, 2 sulfur cluster binding"/>
    <property type="evidence" value="ECO:0007669"/>
    <property type="project" value="UniProtKB-KW"/>
</dbReference>
<sequence length="223" mass="25139">MEQKIKLKKIEFVTHNVLRLLTEKPEGFTFKPGQATMMAIDKDGLRDEKRPFTFTNLPDDDELEFTIKVYPSHNGMTEHLPNLKVGDQLIVGDVWGAINYQGQGSFIAGGAGVTPFIAILKDLLQKDQLEGNKLFFANSEAKDIIYKNNLEAWLGEDLHCILSDEEHEAYAKGYISQKFLEKHNLDVNKNVYLCGPQPMMDAVKTDLFAMGLPKSHLVTEDGH</sequence>
<keyword evidence="11" id="KW-1185">Reference proteome</keyword>
<keyword evidence="8" id="KW-0411">Iron-sulfur</keyword>
<evidence type="ECO:0000256" key="7">
    <source>
        <dbReference type="ARBA" id="ARBA00023004"/>
    </source>
</evidence>
<accession>A0A5C6ZH19</accession>
<keyword evidence="2" id="KW-0285">Flavoprotein</keyword>
<dbReference type="GO" id="GO:0046872">
    <property type="term" value="F:metal ion binding"/>
    <property type="evidence" value="ECO:0007669"/>
    <property type="project" value="UniProtKB-KW"/>
</dbReference>
<dbReference type="PANTHER" id="PTHR47354">
    <property type="entry name" value="NADH OXIDOREDUCTASE HCR"/>
    <property type="match status" value="1"/>
</dbReference>
<dbReference type="Gene3D" id="3.40.50.80">
    <property type="entry name" value="Nucleotide-binding domain of ferredoxin-NADP reductase (FNR) module"/>
    <property type="match status" value="1"/>
</dbReference>
<evidence type="ECO:0000313" key="10">
    <source>
        <dbReference type="EMBL" id="TXD88968.1"/>
    </source>
</evidence>